<dbReference type="STRING" id="988821.SAMN05421867_11299"/>
<proteinExistence type="predicted"/>
<keyword evidence="3" id="KW-1133">Transmembrane helix</keyword>
<dbReference type="Proteomes" id="UP000199012">
    <property type="component" value="Unassembled WGS sequence"/>
</dbReference>
<keyword evidence="7" id="KW-1185">Reference proteome</keyword>
<evidence type="ECO:0000256" key="5">
    <source>
        <dbReference type="SAM" id="MobiDB-lite"/>
    </source>
</evidence>
<feature type="region of interest" description="Disordered" evidence="5">
    <location>
        <begin position="1"/>
        <end position="22"/>
    </location>
</feature>
<keyword evidence="4" id="KW-0472">Membrane</keyword>
<evidence type="ECO:0000313" key="7">
    <source>
        <dbReference type="Proteomes" id="UP000199012"/>
    </source>
</evidence>
<dbReference type="PANTHER" id="PTHR30168:SF0">
    <property type="entry name" value="INNER MEMBRANE PROTEIN"/>
    <property type="match status" value="1"/>
</dbReference>
<keyword evidence="2" id="KW-0812">Transmembrane</keyword>
<gene>
    <name evidence="6" type="ORF">SAMN05421867_11299</name>
</gene>
<evidence type="ECO:0000256" key="3">
    <source>
        <dbReference type="ARBA" id="ARBA00022989"/>
    </source>
</evidence>
<protein>
    <recommendedName>
        <fullName evidence="8">Neutral zinc metallopeptidase</fullName>
    </recommendedName>
</protein>
<dbReference type="RefSeq" id="WP_090033773.1">
    <property type="nucleotide sequence ID" value="NZ_BONM01000009.1"/>
</dbReference>
<dbReference type="Pfam" id="PF04228">
    <property type="entry name" value="Zn_peptidase"/>
    <property type="match status" value="1"/>
</dbReference>
<evidence type="ECO:0000313" key="6">
    <source>
        <dbReference type="EMBL" id="SFB28506.1"/>
    </source>
</evidence>
<dbReference type="GO" id="GO:0016020">
    <property type="term" value="C:membrane"/>
    <property type="evidence" value="ECO:0007669"/>
    <property type="project" value="UniProtKB-SubCell"/>
</dbReference>
<dbReference type="InterPro" id="IPR007343">
    <property type="entry name" value="Uncharacterised_pept_Zn_put"/>
</dbReference>
<dbReference type="OrthoDB" id="9774900at2"/>
<sequence>MTFQEGGQFEGGRVQSRRGGGGGGRGIAVGGGVGGLVVVALVVLLNGGGVGDVLNAVGGAAGGGGGVEQSTELGACTAEQANTQRDCRLSATLQALDAYWPTALAGTAAADLPVPEAVEFQEGTQSACGPASASTGPFYCPPDQTIYLDLGFYDLLASRFGAQDGPLAEIYVTAHEYGHHVQNVLGTFDAADRSGTGASSDSVRLELQADCYAGMFVGDAATTVDPDTGVTFLEPVTTQQLQDALGAAAAVGDDHIQAQSGGVDPHTWTHGSSEQRQRWFTVGYEQGSLQACDTFAVQTP</sequence>
<comment type="subcellular location">
    <subcellularLocation>
        <location evidence="1">Membrane</location>
        <topology evidence="1">Single-pass membrane protein</topology>
    </subcellularLocation>
</comment>
<evidence type="ECO:0000256" key="4">
    <source>
        <dbReference type="ARBA" id="ARBA00023136"/>
    </source>
</evidence>
<name>A0A1I0ZTS4_9CELL</name>
<evidence type="ECO:0000256" key="2">
    <source>
        <dbReference type="ARBA" id="ARBA00022692"/>
    </source>
</evidence>
<accession>A0A1I0ZTS4</accession>
<organism evidence="6 7">
    <name type="scientific">Cellulomonas marina</name>
    <dbReference type="NCBI Taxonomy" id="988821"/>
    <lineage>
        <taxon>Bacteria</taxon>
        <taxon>Bacillati</taxon>
        <taxon>Actinomycetota</taxon>
        <taxon>Actinomycetes</taxon>
        <taxon>Micrococcales</taxon>
        <taxon>Cellulomonadaceae</taxon>
        <taxon>Cellulomonas</taxon>
    </lineage>
</organism>
<dbReference type="AlphaFoldDB" id="A0A1I0ZTS4"/>
<dbReference type="EMBL" id="FOKA01000012">
    <property type="protein sequence ID" value="SFB28506.1"/>
    <property type="molecule type" value="Genomic_DNA"/>
</dbReference>
<evidence type="ECO:0008006" key="8">
    <source>
        <dbReference type="Google" id="ProtNLM"/>
    </source>
</evidence>
<dbReference type="PANTHER" id="PTHR30168">
    <property type="entry name" value="PUTATIVE MEMBRANE PROTEIN YPFJ"/>
    <property type="match status" value="1"/>
</dbReference>
<reference evidence="6 7" key="1">
    <citation type="submission" date="2016-10" db="EMBL/GenBank/DDBJ databases">
        <authorList>
            <person name="de Groot N.N."/>
        </authorList>
    </citation>
    <scope>NUCLEOTIDE SEQUENCE [LARGE SCALE GENOMIC DNA]</scope>
    <source>
        <strain evidence="6 7">CGMCC 4.6945</strain>
    </source>
</reference>
<evidence type="ECO:0000256" key="1">
    <source>
        <dbReference type="ARBA" id="ARBA00004167"/>
    </source>
</evidence>